<dbReference type="InterPro" id="IPR003719">
    <property type="entry name" value="Phenazine_PhzF-like"/>
</dbReference>
<comment type="caution">
    <text evidence="1">The sequence shown here is derived from an EMBL/GenBank/DDBJ whole genome shotgun (WGS) entry which is preliminary data.</text>
</comment>
<dbReference type="RefSeq" id="WP_344615001.1">
    <property type="nucleotide sequence ID" value="NZ_BAAARV010000040.1"/>
</dbReference>
<gene>
    <name evidence="1" type="ORF">GCM10010170_050860</name>
</gene>
<accession>A0ABN3GPV1</accession>
<reference evidence="1 2" key="1">
    <citation type="journal article" date="2019" name="Int. J. Syst. Evol. Microbiol.">
        <title>The Global Catalogue of Microorganisms (GCM) 10K type strain sequencing project: providing services to taxonomists for standard genome sequencing and annotation.</title>
        <authorList>
            <consortium name="The Broad Institute Genomics Platform"/>
            <consortium name="The Broad Institute Genome Sequencing Center for Infectious Disease"/>
            <person name="Wu L."/>
            <person name="Ma J."/>
        </authorList>
    </citation>
    <scope>NUCLEOTIDE SEQUENCE [LARGE SCALE GENOMIC DNA]</scope>
    <source>
        <strain evidence="1 2">JCM 3272</strain>
    </source>
</reference>
<evidence type="ECO:0000313" key="1">
    <source>
        <dbReference type="EMBL" id="GAA2357509.1"/>
    </source>
</evidence>
<name>A0ABN3GPV1_9ACTN</name>
<dbReference type="Pfam" id="PF02567">
    <property type="entry name" value="PhzC-PhzF"/>
    <property type="match status" value="1"/>
</dbReference>
<dbReference type="SUPFAM" id="SSF54506">
    <property type="entry name" value="Diaminopimelate epimerase-like"/>
    <property type="match status" value="1"/>
</dbReference>
<evidence type="ECO:0000313" key="2">
    <source>
        <dbReference type="Proteomes" id="UP001501444"/>
    </source>
</evidence>
<dbReference type="EMBL" id="BAAARV010000040">
    <property type="protein sequence ID" value="GAA2357509.1"/>
    <property type="molecule type" value="Genomic_DNA"/>
</dbReference>
<organism evidence="1 2">
    <name type="scientific">Dactylosporangium salmoneum</name>
    <dbReference type="NCBI Taxonomy" id="53361"/>
    <lineage>
        <taxon>Bacteria</taxon>
        <taxon>Bacillati</taxon>
        <taxon>Actinomycetota</taxon>
        <taxon>Actinomycetes</taxon>
        <taxon>Micromonosporales</taxon>
        <taxon>Micromonosporaceae</taxon>
        <taxon>Dactylosporangium</taxon>
    </lineage>
</organism>
<keyword evidence="2" id="KW-1185">Reference proteome</keyword>
<protein>
    <submittedName>
        <fullName evidence="1">PhzF family phenazine biosynthesis protein</fullName>
    </submittedName>
</protein>
<sequence>MTDSHIEFAYVDVFASVPLTGAPLTLVPDADGITDHQMRAVAREFNQSETTFILKPSRPGTTRRLRSFTPTGEEVFGAGHNALGAWLWLATSERLGLDGGLDGDGDGDGTTFSQHIGEDVLPVHVRHADGRAIVTMDQSPPVFGAVVTDRAGLAGALGLREDDLVPDRPARVVSTGAGHLLVPIRDRAAVDRAAPDAARLIAALREVGGEGCYLYTDDTVDGGASAYARFFNPAMGIWEDPATGTAAGPLAALLVADGIVTPAPTGRATVVIEQGHAMARPSRITVTVSGSRVQISGSGLVVAQGTMTLPGAGA</sequence>
<proteinExistence type="predicted"/>
<dbReference type="NCBIfam" id="TIGR00654">
    <property type="entry name" value="PhzF_family"/>
    <property type="match status" value="1"/>
</dbReference>
<dbReference type="PANTHER" id="PTHR13774">
    <property type="entry name" value="PHENAZINE BIOSYNTHESIS PROTEIN"/>
    <property type="match status" value="1"/>
</dbReference>
<dbReference type="Gene3D" id="3.10.310.10">
    <property type="entry name" value="Diaminopimelate Epimerase, Chain A, domain 1"/>
    <property type="match status" value="2"/>
</dbReference>
<dbReference type="Proteomes" id="UP001501444">
    <property type="component" value="Unassembled WGS sequence"/>
</dbReference>
<dbReference type="PIRSF" id="PIRSF016184">
    <property type="entry name" value="PhzC_PhzF"/>
    <property type="match status" value="1"/>
</dbReference>